<organism evidence="1 2">
    <name type="scientific">Microvirga makkahensis</name>
    <dbReference type="NCBI Taxonomy" id="1128670"/>
    <lineage>
        <taxon>Bacteria</taxon>
        <taxon>Pseudomonadati</taxon>
        <taxon>Pseudomonadota</taxon>
        <taxon>Alphaproteobacteria</taxon>
        <taxon>Hyphomicrobiales</taxon>
        <taxon>Methylobacteriaceae</taxon>
        <taxon>Microvirga</taxon>
    </lineage>
</organism>
<reference evidence="1 2" key="1">
    <citation type="submission" date="2019-12" db="EMBL/GenBank/DDBJ databases">
        <authorList>
            <person name="Yuan C.-G."/>
        </authorList>
    </citation>
    <scope>NUCLEOTIDE SEQUENCE [LARGE SCALE GENOMIC DNA]</scope>
    <source>
        <strain evidence="1 2">KCTC 23863</strain>
    </source>
</reference>
<reference evidence="1 2" key="2">
    <citation type="submission" date="2020-01" db="EMBL/GenBank/DDBJ databases">
        <title>Microvirga sp. nov., an arsenate reduction bacterium isolated from Tibet hotspring sediments.</title>
        <authorList>
            <person name="Xian W.-D."/>
            <person name="Li W.-J."/>
        </authorList>
    </citation>
    <scope>NUCLEOTIDE SEQUENCE [LARGE SCALE GENOMIC DNA]</scope>
    <source>
        <strain evidence="1 2">KCTC 23863</strain>
    </source>
</reference>
<accession>A0A7X3MV03</accession>
<keyword evidence="2" id="KW-1185">Reference proteome</keyword>
<name>A0A7X3MV03_9HYPH</name>
<evidence type="ECO:0000313" key="1">
    <source>
        <dbReference type="EMBL" id="MXQ13465.1"/>
    </source>
</evidence>
<dbReference type="OrthoDB" id="7410162at2"/>
<protein>
    <submittedName>
        <fullName evidence="1">Glutathione S-transferase</fullName>
    </submittedName>
</protein>
<gene>
    <name evidence="1" type="ORF">GR328_18750</name>
</gene>
<dbReference type="GO" id="GO:0016740">
    <property type="term" value="F:transferase activity"/>
    <property type="evidence" value="ECO:0007669"/>
    <property type="project" value="UniProtKB-KW"/>
</dbReference>
<keyword evidence="1" id="KW-0808">Transferase</keyword>
<dbReference type="AlphaFoldDB" id="A0A7X3MV03"/>
<comment type="caution">
    <text evidence="1">The sequence shown here is derived from an EMBL/GenBank/DDBJ whole genome shotgun (WGS) entry which is preliminary data.</text>
</comment>
<dbReference type="EMBL" id="WURB01000016">
    <property type="protein sequence ID" value="MXQ13465.1"/>
    <property type="molecule type" value="Genomic_DNA"/>
</dbReference>
<evidence type="ECO:0000313" key="2">
    <source>
        <dbReference type="Proteomes" id="UP000436483"/>
    </source>
</evidence>
<dbReference type="Proteomes" id="UP000436483">
    <property type="component" value="Unassembled WGS sequence"/>
</dbReference>
<sequence length="71" mass="7718">MADTTLHIENAVNETCPWSGKPIAADSLTLYRGEVVGFCNPGCRDKFEAAINHFEKAIADRDVPLIAKGID</sequence>
<proteinExistence type="predicted"/>
<dbReference type="RefSeq" id="WP_160886478.1">
    <property type="nucleotide sequence ID" value="NZ_WURB01000016.1"/>
</dbReference>